<organism evidence="2">
    <name type="scientific">marine sediment metagenome</name>
    <dbReference type="NCBI Taxonomy" id="412755"/>
    <lineage>
        <taxon>unclassified sequences</taxon>
        <taxon>metagenomes</taxon>
        <taxon>ecological metagenomes</taxon>
    </lineage>
</organism>
<feature type="non-terminal residue" evidence="2">
    <location>
        <position position="296"/>
    </location>
</feature>
<accession>A0A0F9K1W4</accession>
<comment type="caution">
    <text evidence="2">The sequence shown here is derived from an EMBL/GenBank/DDBJ whole genome shotgun (WGS) entry which is preliminary data.</text>
</comment>
<dbReference type="InterPro" id="IPR041135">
    <property type="entry name" value="Nmad3"/>
</dbReference>
<reference evidence="2" key="1">
    <citation type="journal article" date="2015" name="Nature">
        <title>Complex archaea that bridge the gap between prokaryotes and eukaryotes.</title>
        <authorList>
            <person name="Spang A."/>
            <person name="Saw J.H."/>
            <person name="Jorgensen S.L."/>
            <person name="Zaremba-Niedzwiedzka K."/>
            <person name="Martijn J."/>
            <person name="Lind A.E."/>
            <person name="van Eijk R."/>
            <person name="Schleper C."/>
            <person name="Guy L."/>
            <person name="Ettema T.J."/>
        </authorList>
    </citation>
    <scope>NUCLEOTIDE SEQUENCE</scope>
</reference>
<protein>
    <recommendedName>
        <fullName evidence="1">Nucleotide modification associated domain-containing protein</fullName>
    </recommendedName>
</protein>
<evidence type="ECO:0000259" key="1">
    <source>
        <dbReference type="Pfam" id="PF18754"/>
    </source>
</evidence>
<name>A0A0F9K1W4_9ZZZZ</name>
<dbReference type="AlphaFoldDB" id="A0A0F9K1W4"/>
<gene>
    <name evidence="2" type="ORF">LCGC14_1383930</name>
</gene>
<sequence length="296" mass="34688">MKLILSRKGFDSTYGSYPSLILPDSTLLSFPIPNRNFVKMEKQPLFFNGDSYSPIKYKNIKVPHLIHKSLASYDIIINNYQDLIDQLLQSKDIKYKGKKYPKSEPWYCHLDPDLIREVLPRQQGWRPLFGQVKGAQKELENQKVGINDLFLFFGWFRKTIIEKGMLKYDRSDKQGKHIIFGYLQIDDILTIKDKMKIQSWMKPHPHLGKKLWDTINNTLYVAKPTLSWDSNYAGAGTFKFHENLALTETNQRVNPKNHKSIWKYSLFPKGTVISRHSEKNWSEIIDGYNKIPLFQS</sequence>
<dbReference type="EMBL" id="LAZR01008870">
    <property type="protein sequence ID" value="KKM76059.1"/>
    <property type="molecule type" value="Genomic_DNA"/>
</dbReference>
<proteinExistence type="predicted"/>
<feature type="domain" description="Nucleotide modification associated" evidence="1">
    <location>
        <begin position="2"/>
        <end position="281"/>
    </location>
</feature>
<dbReference type="Pfam" id="PF18754">
    <property type="entry name" value="Nmad3"/>
    <property type="match status" value="1"/>
</dbReference>
<evidence type="ECO:0000313" key="2">
    <source>
        <dbReference type="EMBL" id="KKM76059.1"/>
    </source>
</evidence>